<keyword evidence="2" id="KW-0238">DNA-binding</keyword>
<dbReference type="PANTHER" id="PTHR30146:SF109">
    <property type="entry name" value="HTH-TYPE TRANSCRIPTIONAL REGULATOR GALS"/>
    <property type="match status" value="1"/>
</dbReference>
<dbReference type="PROSITE" id="PS50932">
    <property type="entry name" value="HTH_LACI_2"/>
    <property type="match status" value="1"/>
</dbReference>
<dbReference type="SUPFAM" id="SSF47413">
    <property type="entry name" value="lambda repressor-like DNA-binding domains"/>
    <property type="match status" value="1"/>
</dbReference>
<evidence type="ECO:0000259" key="4">
    <source>
        <dbReference type="PROSITE" id="PS50932"/>
    </source>
</evidence>
<dbReference type="Gene3D" id="3.40.50.2300">
    <property type="match status" value="2"/>
</dbReference>
<dbReference type="InterPro" id="IPR046335">
    <property type="entry name" value="LacI/GalR-like_sensor"/>
</dbReference>
<dbReference type="OrthoDB" id="4268837at2"/>
<dbReference type="PANTHER" id="PTHR30146">
    <property type="entry name" value="LACI-RELATED TRANSCRIPTIONAL REPRESSOR"/>
    <property type="match status" value="1"/>
</dbReference>
<dbReference type="Gene3D" id="1.10.260.40">
    <property type="entry name" value="lambda repressor-like DNA-binding domains"/>
    <property type="match status" value="1"/>
</dbReference>
<keyword evidence="3" id="KW-0804">Transcription</keyword>
<dbReference type="InterPro" id="IPR010982">
    <property type="entry name" value="Lambda_DNA-bd_dom_sf"/>
</dbReference>
<dbReference type="GO" id="GO:0003700">
    <property type="term" value="F:DNA-binding transcription factor activity"/>
    <property type="evidence" value="ECO:0007669"/>
    <property type="project" value="TreeGrafter"/>
</dbReference>
<evidence type="ECO:0000256" key="2">
    <source>
        <dbReference type="ARBA" id="ARBA00023125"/>
    </source>
</evidence>
<dbReference type="EMBL" id="CP032550">
    <property type="protein sequence ID" value="QGU26404.1"/>
    <property type="molecule type" value="Genomic_DNA"/>
</dbReference>
<dbReference type="KEGG" id="moj:D7D94_00865"/>
<organism evidence="5 6">
    <name type="scientific">Microbacterium oryzae</name>
    <dbReference type="NCBI Taxonomy" id="743009"/>
    <lineage>
        <taxon>Bacteria</taxon>
        <taxon>Bacillati</taxon>
        <taxon>Actinomycetota</taxon>
        <taxon>Actinomycetes</taxon>
        <taxon>Micrococcales</taxon>
        <taxon>Microbacteriaceae</taxon>
        <taxon>Microbacterium</taxon>
    </lineage>
</organism>
<dbReference type="GO" id="GO:0000976">
    <property type="term" value="F:transcription cis-regulatory region binding"/>
    <property type="evidence" value="ECO:0007669"/>
    <property type="project" value="TreeGrafter"/>
</dbReference>
<gene>
    <name evidence="5" type="ORF">D7D94_00865</name>
</gene>
<evidence type="ECO:0000313" key="5">
    <source>
        <dbReference type="EMBL" id="QGU26404.1"/>
    </source>
</evidence>
<evidence type="ECO:0000256" key="3">
    <source>
        <dbReference type="ARBA" id="ARBA00023163"/>
    </source>
</evidence>
<reference evidence="5 6" key="1">
    <citation type="submission" date="2018-09" db="EMBL/GenBank/DDBJ databases">
        <title>Whole genome sequencing of Microbacterium oryzae strain MB-10T.</title>
        <authorList>
            <person name="Das S.K."/>
        </authorList>
    </citation>
    <scope>NUCLEOTIDE SEQUENCE [LARGE SCALE GENOMIC DNA]</scope>
    <source>
        <strain evidence="5 6">MB-10</strain>
    </source>
</reference>
<feature type="domain" description="HTH lacI-type" evidence="4">
    <location>
        <begin position="5"/>
        <end position="59"/>
    </location>
</feature>
<dbReference type="SUPFAM" id="SSF53822">
    <property type="entry name" value="Periplasmic binding protein-like I"/>
    <property type="match status" value="1"/>
</dbReference>
<dbReference type="SMART" id="SM00354">
    <property type="entry name" value="HTH_LACI"/>
    <property type="match status" value="1"/>
</dbReference>
<dbReference type="CDD" id="cd06267">
    <property type="entry name" value="PBP1_LacI_sugar_binding-like"/>
    <property type="match status" value="1"/>
</dbReference>
<dbReference type="RefSeq" id="WP_156240796.1">
    <property type="nucleotide sequence ID" value="NZ_BAAAZL010000002.1"/>
</dbReference>
<dbReference type="CDD" id="cd01392">
    <property type="entry name" value="HTH_LacI"/>
    <property type="match status" value="1"/>
</dbReference>
<dbReference type="Pfam" id="PF13377">
    <property type="entry name" value="Peripla_BP_3"/>
    <property type="match status" value="1"/>
</dbReference>
<dbReference type="InterPro" id="IPR028082">
    <property type="entry name" value="Peripla_BP_I"/>
</dbReference>
<name>A0A6I6DWU4_9MICO</name>
<dbReference type="AlphaFoldDB" id="A0A6I6DWU4"/>
<sequence length="368" mass="38872">MSKAPTVYDVADRAAVSIATVSRVLRTPDAVRPETRDRVLHAVSELGYVPSGSARGLAERRTGVVGLYFPGFDAVDEIADLDVLAGDGRPDRPFTVVRGAGPREDGHASKLFQDEVLRGAELEAWRRGLVLMVGVGRGDPEASIVRDMAGRVDGLVVLASSIPDDALERLARRVPVVVLSGPRVGDRHDHVTVSNTEAMAELTRHVLAQTGGRAPTYLAGPEDSPDGGQRWQGFREAIAAAGLSVDDVQVLRGDHTRASGRRVGEGLVGRGLPPALMSSNDQMALGVLDAFRGAGVRVPHDVVVTGFDGIDAAALSSPPLTTVRQPMLELGRAAIQVLARRLTAPAAAPMSVSLPVEVLLRDSSDRGR</sequence>
<keyword evidence="6" id="KW-1185">Reference proteome</keyword>
<dbReference type="PROSITE" id="PS00356">
    <property type="entry name" value="HTH_LACI_1"/>
    <property type="match status" value="1"/>
</dbReference>
<protein>
    <submittedName>
        <fullName evidence="5">LacI family transcriptional regulator</fullName>
    </submittedName>
</protein>
<proteinExistence type="predicted"/>
<keyword evidence="1" id="KW-0805">Transcription regulation</keyword>
<accession>A0A6I6DWU4</accession>
<dbReference type="InterPro" id="IPR000843">
    <property type="entry name" value="HTH_LacI"/>
</dbReference>
<dbReference type="Pfam" id="PF00356">
    <property type="entry name" value="LacI"/>
    <property type="match status" value="1"/>
</dbReference>
<evidence type="ECO:0000256" key="1">
    <source>
        <dbReference type="ARBA" id="ARBA00023015"/>
    </source>
</evidence>
<evidence type="ECO:0000313" key="6">
    <source>
        <dbReference type="Proteomes" id="UP000422989"/>
    </source>
</evidence>
<dbReference type="Proteomes" id="UP000422989">
    <property type="component" value="Chromosome"/>
</dbReference>